<gene>
    <name evidence="2" type="ORF">IFR04_006219</name>
</gene>
<dbReference type="OrthoDB" id="3580648at2759"/>
<sequence length="66" mass="7483">MLQRLQPGNMGSSSTSIQASNPQTAKSALEKLFNGDSRFEDYVKQKFDGQIWDFGLFKIVSLLREQ</sequence>
<accession>A0A8H7WBE2</accession>
<dbReference type="AlphaFoldDB" id="A0A8H7WBE2"/>
<feature type="region of interest" description="Disordered" evidence="1">
    <location>
        <begin position="1"/>
        <end position="23"/>
    </location>
</feature>
<protein>
    <submittedName>
        <fullName evidence="2">Uncharacterized protein</fullName>
    </submittedName>
</protein>
<name>A0A8H7WBE2_9HELO</name>
<evidence type="ECO:0000313" key="2">
    <source>
        <dbReference type="EMBL" id="KAG4420629.1"/>
    </source>
</evidence>
<reference evidence="2" key="1">
    <citation type="submission" date="2021-02" db="EMBL/GenBank/DDBJ databases">
        <title>Genome sequence Cadophora malorum strain M34.</title>
        <authorList>
            <person name="Stefanovic E."/>
            <person name="Vu D."/>
            <person name="Scully C."/>
            <person name="Dijksterhuis J."/>
            <person name="Roader J."/>
            <person name="Houbraken J."/>
        </authorList>
    </citation>
    <scope>NUCLEOTIDE SEQUENCE</scope>
    <source>
        <strain evidence="2">M34</strain>
    </source>
</reference>
<organism evidence="2 3">
    <name type="scientific">Cadophora malorum</name>
    <dbReference type="NCBI Taxonomy" id="108018"/>
    <lineage>
        <taxon>Eukaryota</taxon>
        <taxon>Fungi</taxon>
        <taxon>Dikarya</taxon>
        <taxon>Ascomycota</taxon>
        <taxon>Pezizomycotina</taxon>
        <taxon>Leotiomycetes</taxon>
        <taxon>Helotiales</taxon>
        <taxon>Ploettnerulaceae</taxon>
        <taxon>Cadophora</taxon>
    </lineage>
</organism>
<evidence type="ECO:0000256" key="1">
    <source>
        <dbReference type="SAM" id="MobiDB-lite"/>
    </source>
</evidence>
<proteinExistence type="predicted"/>
<dbReference type="Proteomes" id="UP000664132">
    <property type="component" value="Unassembled WGS sequence"/>
</dbReference>
<evidence type="ECO:0000313" key="3">
    <source>
        <dbReference type="Proteomes" id="UP000664132"/>
    </source>
</evidence>
<dbReference type="EMBL" id="JAFJYH010000080">
    <property type="protein sequence ID" value="KAG4420629.1"/>
    <property type="molecule type" value="Genomic_DNA"/>
</dbReference>
<keyword evidence="3" id="KW-1185">Reference proteome</keyword>
<comment type="caution">
    <text evidence="2">The sequence shown here is derived from an EMBL/GenBank/DDBJ whole genome shotgun (WGS) entry which is preliminary data.</text>
</comment>
<feature type="compositionally biased region" description="Polar residues" evidence="1">
    <location>
        <begin position="9"/>
        <end position="23"/>
    </location>
</feature>